<dbReference type="Gene3D" id="3.90.226.10">
    <property type="entry name" value="2-enoyl-CoA Hydratase, Chain A, domain 1"/>
    <property type="match status" value="1"/>
</dbReference>
<dbReference type="FunFam" id="3.90.226.10:FF:000049">
    <property type="entry name" value="Enoyl-CoA delta isomerase 3"/>
    <property type="match status" value="1"/>
</dbReference>
<evidence type="ECO:0000313" key="4">
    <source>
        <dbReference type="EMBL" id="OUS40130.1"/>
    </source>
</evidence>
<protein>
    <recommendedName>
        <fullName evidence="6">Enoyl-CoA hydratase</fullName>
    </recommendedName>
</protein>
<dbReference type="PROSITE" id="PS00166">
    <property type="entry name" value="ENOYL_COA_HYDRATASE"/>
    <property type="match status" value="1"/>
</dbReference>
<dbReference type="SUPFAM" id="SSF52096">
    <property type="entry name" value="ClpP/crotonase"/>
    <property type="match status" value="1"/>
</dbReference>
<comment type="caution">
    <text evidence="4">The sequence shown here is derived from an EMBL/GenBank/DDBJ whole genome shotgun (WGS) entry which is preliminary data.</text>
</comment>
<dbReference type="InterPro" id="IPR001753">
    <property type="entry name" value="Enoyl-CoA_hydra/iso"/>
</dbReference>
<sequence length="252" mass="27335">LLLKFIFSRAGIVVPEKVKMEKTMVNLTKQGNVYIAQMQGEDGNALDLDMLLSLHNALDEVVENSKGPCALVITATGKSFCSGLNLAKITSYKGDQVKQFSDEIQRLFGRLVNFPVPTVAAINGHAFAGGAFLALACDYRVMRSDKGWFCISEIDVGVSIVPEIMALAQLKLSPNVLQDAILGGKRFSGEDCVKLNIAHAACSEESLLDNALEIIKPMALKKRQLYKTFKNTLYGQCAVGMGVTSQASKINK</sequence>
<dbReference type="GO" id="GO:0004165">
    <property type="term" value="F:delta(3)-delta(2)-enoyl-CoA isomerase activity"/>
    <property type="evidence" value="ECO:0007669"/>
    <property type="project" value="TreeGrafter"/>
</dbReference>
<dbReference type="CDD" id="cd06558">
    <property type="entry name" value="crotonase-like"/>
    <property type="match status" value="1"/>
</dbReference>
<evidence type="ECO:0008006" key="6">
    <source>
        <dbReference type="Google" id="ProtNLM"/>
    </source>
</evidence>
<evidence type="ECO:0000256" key="2">
    <source>
        <dbReference type="ARBA" id="ARBA00023098"/>
    </source>
</evidence>
<keyword evidence="2" id="KW-0443">Lipid metabolism</keyword>
<proteinExistence type="inferred from homology"/>
<dbReference type="Proteomes" id="UP000227088">
    <property type="component" value="Unassembled WGS sequence"/>
</dbReference>
<dbReference type="EMBL" id="MABE01000430">
    <property type="protein sequence ID" value="OUS40130.1"/>
    <property type="molecule type" value="Genomic_DNA"/>
</dbReference>
<dbReference type="InterPro" id="IPR029045">
    <property type="entry name" value="ClpP/crotonase-like_dom_sf"/>
</dbReference>
<dbReference type="InterPro" id="IPR018376">
    <property type="entry name" value="Enoyl-CoA_hyd/isom_CS"/>
</dbReference>
<evidence type="ECO:0000256" key="1">
    <source>
        <dbReference type="ARBA" id="ARBA00005254"/>
    </source>
</evidence>
<feature type="non-terminal residue" evidence="4">
    <location>
        <position position="1"/>
    </location>
</feature>
<gene>
    <name evidence="4" type="ORF">A9R00_07580</name>
</gene>
<dbReference type="GO" id="GO:0006635">
    <property type="term" value="P:fatty acid beta-oxidation"/>
    <property type="evidence" value="ECO:0007669"/>
    <property type="project" value="TreeGrafter"/>
</dbReference>
<reference evidence="5" key="1">
    <citation type="journal article" date="2017" name="Proc. Natl. Acad. Sci. U.S.A.">
        <title>Simulation of Deepwater Horizon oil plume reveals substrate specialization within a complex community of hydrocarbon degraders.</title>
        <authorList>
            <person name="Hu P."/>
            <person name="Dubinsky E.A."/>
            <person name="Probst A.J."/>
            <person name="Wang J."/>
            <person name="Sieber C.M.K."/>
            <person name="Tom L.M."/>
            <person name="Gardinali P."/>
            <person name="Banfield J.F."/>
            <person name="Atlas R.M."/>
            <person name="Andersen G.L."/>
        </authorList>
    </citation>
    <scope>NUCLEOTIDE SEQUENCE [LARGE SCALE GENOMIC DNA]</scope>
</reference>
<comment type="similarity">
    <text evidence="1 3">Belongs to the enoyl-CoA hydratase/isomerase family.</text>
</comment>
<dbReference type="PANTHER" id="PTHR11941">
    <property type="entry name" value="ENOYL-COA HYDRATASE-RELATED"/>
    <property type="match status" value="1"/>
</dbReference>
<dbReference type="Pfam" id="PF00378">
    <property type="entry name" value="ECH_1"/>
    <property type="match status" value="1"/>
</dbReference>
<evidence type="ECO:0000256" key="3">
    <source>
        <dbReference type="RuleBase" id="RU003707"/>
    </source>
</evidence>
<name>A0A1Y5HSV4_OLEAN</name>
<dbReference type="PANTHER" id="PTHR11941:SF75">
    <property type="entry name" value="ENOYL-COA HYDRATASE_ISOMERASE FAMILY PROTEIN"/>
    <property type="match status" value="1"/>
</dbReference>
<organism evidence="4 5">
    <name type="scientific">Oleispira antarctica</name>
    <dbReference type="NCBI Taxonomy" id="188908"/>
    <lineage>
        <taxon>Bacteria</taxon>
        <taxon>Pseudomonadati</taxon>
        <taxon>Pseudomonadota</taxon>
        <taxon>Gammaproteobacteria</taxon>
        <taxon>Oceanospirillales</taxon>
        <taxon>Oceanospirillaceae</taxon>
        <taxon>Oleispira</taxon>
    </lineage>
</organism>
<dbReference type="AlphaFoldDB" id="A0A1Y5HSV4"/>
<accession>A0A1Y5HSV4</accession>
<evidence type="ECO:0000313" key="5">
    <source>
        <dbReference type="Proteomes" id="UP000227088"/>
    </source>
</evidence>